<feature type="transmembrane region" description="Helical" evidence="1">
    <location>
        <begin position="131"/>
        <end position="152"/>
    </location>
</feature>
<evidence type="ECO:0000313" key="2">
    <source>
        <dbReference type="EMBL" id="KAH6897307.1"/>
    </source>
</evidence>
<proteinExistence type="predicted"/>
<gene>
    <name evidence="2" type="ORF">B0T10DRAFT_557131</name>
</gene>
<accession>A0A9P9AUG4</accession>
<dbReference type="Proteomes" id="UP000777438">
    <property type="component" value="Unassembled WGS sequence"/>
</dbReference>
<feature type="transmembrane region" description="Helical" evidence="1">
    <location>
        <begin position="7"/>
        <end position="30"/>
    </location>
</feature>
<feature type="transmembrane region" description="Helical" evidence="1">
    <location>
        <begin position="97"/>
        <end position="119"/>
    </location>
</feature>
<dbReference type="EMBL" id="JAGPYM010000003">
    <property type="protein sequence ID" value="KAH6897307.1"/>
    <property type="molecule type" value="Genomic_DNA"/>
</dbReference>
<protein>
    <submittedName>
        <fullName evidence="2">Uncharacterized protein</fullName>
    </submittedName>
</protein>
<keyword evidence="3" id="KW-1185">Reference proteome</keyword>
<organism evidence="2 3">
    <name type="scientific">Thelonectria olida</name>
    <dbReference type="NCBI Taxonomy" id="1576542"/>
    <lineage>
        <taxon>Eukaryota</taxon>
        <taxon>Fungi</taxon>
        <taxon>Dikarya</taxon>
        <taxon>Ascomycota</taxon>
        <taxon>Pezizomycotina</taxon>
        <taxon>Sordariomycetes</taxon>
        <taxon>Hypocreomycetidae</taxon>
        <taxon>Hypocreales</taxon>
        <taxon>Nectriaceae</taxon>
        <taxon>Thelonectria</taxon>
    </lineage>
</organism>
<sequence length="184" mass="20825">MRDVLPWMVAHISCILAHFVFFLASTYAFISPPDSEPSFDRHQWALQNQRTKLTWMSSAAACFTMFPNASYLMLLWKLEQRTSEATGENRRFVKKTVIAIGTTLNCAFMFADFAIAKSVGAMLNDYSDLAAMRVFAVIAGITLIATVAMDLWKAYELHKQNDETYQVLNSMEPEDEGTGDRIMI</sequence>
<reference evidence="2 3" key="1">
    <citation type="journal article" date="2021" name="Nat. Commun.">
        <title>Genetic determinants of endophytism in the Arabidopsis root mycobiome.</title>
        <authorList>
            <person name="Mesny F."/>
            <person name="Miyauchi S."/>
            <person name="Thiergart T."/>
            <person name="Pickel B."/>
            <person name="Atanasova L."/>
            <person name="Karlsson M."/>
            <person name="Huettel B."/>
            <person name="Barry K.W."/>
            <person name="Haridas S."/>
            <person name="Chen C."/>
            <person name="Bauer D."/>
            <person name="Andreopoulos W."/>
            <person name="Pangilinan J."/>
            <person name="LaButti K."/>
            <person name="Riley R."/>
            <person name="Lipzen A."/>
            <person name="Clum A."/>
            <person name="Drula E."/>
            <person name="Henrissat B."/>
            <person name="Kohler A."/>
            <person name="Grigoriev I.V."/>
            <person name="Martin F.M."/>
            <person name="Hacquard S."/>
        </authorList>
    </citation>
    <scope>NUCLEOTIDE SEQUENCE [LARGE SCALE GENOMIC DNA]</scope>
    <source>
        <strain evidence="2 3">MPI-CAGE-CH-0241</strain>
    </source>
</reference>
<keyword evidence="1" id="KW-1133">Transmembrane helix</keyword>
<dbReference type="AlphaFoldDB" id="A0A9P9AUG4"/>
<evidence type="ECO:0000313" key="3">
    <source>
        <dbReference type="Proteomes" id="UP000777438"/>
    </source>
</evidence>
<keyword evidence="1" id="KW-0812">Transmembrane</keyword>
<comment type="caution">
    <text evidence="2">The sequence shown here is derived from an EMBL/GenBank/DDBJ whole genome shotgun (WGS) entry which is preliminary data.</text>
</comment>
<keyword evidence="1" id="KW-0472">Membrane</keyword>
<name>A0A9P9AUG4_9HYPO</name>
<feature type="transmembrane region" description="Helical" evidence="1">
    <location>
        <begin position="53"/>
        <end position="76"/>
    </location>
</feature>
<evidence type="ECO:0000256" key="1">
    <source>
        <dbReference type="SAM" id="Phobius"/>
    </source>
</evidence>
<dbReference type="OrthoDB" id="10481836at2759"/>